<feature type="region of interest" description="Disordered" evidence="1">
    <location>
        <begin position="1"/>
        <end position="105"/>
    </location>
</feature>
<dbReference type="RefSeq" id="XP_018816722.1">
    <property type="nucleotide sequence ID" value="XM_018961177.2"/>
</dbReference>
<dbReference type="OrthoDB" id="676141at2759"/>
<sequence length="310" mass="33838">MDVMDHEQKRGESTSKNLRVHFDVPPTIDPSIHHQRSGSTPSSGSSLDLDAIENVLDSLSSQESKKSTLEMQEATSSADHSSPSPPVGSNQSGYSPQSAPIQVMPGRAAGYDPNRIPSSIFSTSKPTTAMDWSTASNESLFSIHIGNSSFSREHFIMLNRSGELPRTDELTGLPTTLPSVSETGEDHKSETANAEKDAEVIEGSDQSGNGAWWGSSPNNNKEKTSPKDVGARNYNSTSYRSDESNHSAHSFNFPLLAGDHSGLSSPATLDMEKQHLQQQLPPQNPQIMTSKRGWNNMFCCFSFRSRYWAC</sequence>
<accession>A0A2I4EBF4</accession>
<name>A0A2I4EBF4_JUGRE</name>
<feature type="compositionally biased region" description="Basic and acidic residues" evidence="1">
    <location>
        <begin position="220"/>
        <end position="230"/>
    </location>
</feature>
<evidence type="ECO:0000256" key="1">
    <source>
        <dbReference type="SAM" id="MobiDB-lite"/>
    </source>
</evidence>
<dbReference type="PANTHER" id="PTHR33673">
    <property type="entry name" value="SUPPRESSOR SRP40-LIKE PROTEIN"/>
    <property type="match status" value="1"/>
</dbReference>
<feature type="region of interest" description="Disordered" evidence="1">
    <location>
        <begin position="166"/>
        <end position="245"/>
    </location>
</feature>
<feature type="compositionally biased region" description="Basic and acidic residues" evidence="1">
    <location>
        <begin position="1"/>
        <end position="13"/>
    </location>
</feature>
<feature type="compositionally biased region" description="Basic and acidic residues" evidence="1">
    <location>
        <begin position="184"/>
        <end position="199"/>
    </location>
</feature>
<keyword evidence="2" id="KW-1185">Reference proteome</keyword>
<evidence type="ECO:0000313" key="3">
    <source>
        <dbReference type="RefSeq" id="XP_018816722.1"/>
    </source>
</evidence>
<dbReference type="GeneID" id="108988075"/>
<dbReference type="Proteomes" id="UP000235220">
    <property type="component" value="Chromosome 1"/>
</dbReference>
<evidence type="ECO:0000313" key="2">
    <source>
        <dbReference type="Proteomes" id="UP000235220"/>
    </source>
</evidence>
<organism evidence="2 3">
    <name type="scientific">Juglans regia</name>
    <name type="common">English walnut</name>
    <dbReference type="NCBI Taxonomy" id="51240"/>
    <lineage>
        <taxon>Eukaryota</taxon>
        <taxon>Viridiplantae</taxon>
        <taxon>Streptophyta</taxon>
        <taxon>Embryophyta</taxon>
        <taxon>Tracheophyta</taxon>
        <taxon>Spermatophyta</taxon>
        <taxon>Magnoliopsida</taxon>
        <taxon>eudicotyledons</taxon>
        <taxon>Gunneridae</taxon>
        <taxon>Pentapetalae</taxon>
        <taxon>rosids</taxon>
        <taxon>fabids</taxon>
        <taxon>Fagales</taxon>
        <taxon>Juglandaceae</taxon>
        <taxon>Juglans</taxon>
    </lineage>
</organism>
<feature type="compositionally biased region" description="Polar residues" evidence="1">
    <location>
        <begin position="173"/>
        <end position="182"/>
    </location>
</feature>
<dbReference type="KEGG" id="jre:108988075"/>
<feature type="compositionally biased region" description="Polar residues" evidence="1">
    <location>
        <begin position="204"/>
        <end position="219"/>
    </location>
</feature>
<dbReference type="PANTHER" id="PTHR33673:SF36">
    <property type="entry name" value="MYB-LIKE PROTEIN Q"/>
    <property type="match status" value="1"/>
</dbReference>
<feature type="compositionally biased region" description="Polar residues" evidence="1">
    <location>
        <begin position="69"/>
        <end position="100"/>
    </location>
</feature>
<dbReference type="AlphaFoldDB" id="A0A2I4EBF4"/>
<reference evidence="3" key="1">
    <citation type="submission" date="2025-08" db="UniProtKB">
        <authorList>
            <consortium name="RefSeq"/>
        </authorList>
    </citation>
    <scope>IDENTIFICATION</scope>
    <source>
        <tissue evidence="3">Leaves</tissue>
    </source>
</reference>
<dbReference type="Gramene" id="Jr01_10300_p1">
    <property type="protein sequence ID" value="cds.Jr01_10300_p1"/>
    <property type="gene ID" value="Jr01_10300"/>
</dbReference>
<gene>
    <name evidence="3" type="primary">LOC108988075</name>
</gene>
<proteinExistence type="predicted"/>
<dbReference type="STRING" id="51240.A0A2I4EBF4"/>
<feature type="compositionally biased region" description="Low complexity" evidence="1">
    <location>
        <begin position="37"/>
        <end position="46"/>
    </location>
</feature>
<protein>
    <submittedName>
        <fullName evidence="3">Uncharacterized protein LOC108988075</fullName>
    </submittedName>
</protein>